<comment type="catalytic activity">
    <reaction evidence="7">
        <text>2 GTP = 3',3'-c-di-GMP + 2 diphosphate</text>
        <dbReference type="Rhea" id="RHEA:24898"/>
        <dbReference type="ChEBI" id="CHEBI:33019"/>
        <dbReference type="ChEBI" id="CHEBI:37565"/>
        <dbReference type="ChEBI" id="CHEBI:58805"/>
        <dbReference type="EC" id="2.7.7.65"/>
    </reaction>
</comment>
<dbReference type="InterPro" id="IPR000160">
    <property type="entry name" value="GGDEF_dom"/>
</dbReference>
<dbReference type="GO" id="GO:0071555">
    <property type="term" value="P:cell wall organization"/>
    <property type="evidence" value="ECO:0007669"/>
    <property type="project" value="InterPro"/>
</dbReference>
<proteinExistence type="predicted"/>
<feature type="transmembrane region" description="Helical" evidence="8">
    <location>
        <begin position="77"/>
        <end position="104"/>
    </location>
</feature>
<feature type="transmembrane region" description="Helical" evidence="8">
    <location>
        <begin position="137"/>
        <end position="157"/>
    </location>
</feature>
<dbReference type="EC" id="2.7.7.65" evidence="2"/>
<dbReference type="PANTHER" id="PTHR45138">
    <property type="entry name" value="REGULATORY COMPONENTS OF SENSORY TRANSDUCTION SYSTEM"/>
    <property type="match status" value="1"/>
</dbReference>
<dbReference type="GO" id="GO:0052621">
    <property type="term" value="F:diguanylate cyclase activity"/>
    <property type="evidence" value="ECO:0007669"/>
    <property type="project" value="UniProtKB-EC"/>
</dbReference>
<dbReference type="EMBL" id="VHLG01000001">
    <property type="protein sequence ID" value="TPW33548.1"/>
    <property type="molecule type" value="Genomic_DNA"/>
</dbReference>
<dbReference type="AlphaFoldDB" id="A0A506UJR7"/>
<dbReference type="Proteomes" id="UP000318801">
    <property type="component" value="Unassembled WGS sequence"/>
</dbReference>
<comment type="subcellular location">
    <subcellularLocation>
        <location evidence="1">Cell membrane</location>
        <topology evidence="1">Multi-pass membrane protein</topology>
    </subcellularLocation>
</comment>
<evidence type="ECO:0000256" key="6">
    <source>
        <dbReference type="ARBA" id="ARBA00023136"/>
    </source>
</evidence>
<keyword evidence="5 8" id="KW-1133">Transmembrane helix</keyword>
<organism evidence="10 11">
    <name type="scientific">Martelella alba</name>
    <dbReference type="NCBI Taxonomy" id="2590451"/>
    <lineage>
        <taxon>Bacteria</taxon>
        <taxon>Pseudomonadati</taxon>
        <taxon>Pseudomonadota</taxon>
        <taxon>Alphaproteobacteria</taxon>
        <taxon>Hyphomicrobiales</taxon>
        <taxon>Aurantimonadaceae</taxon>
        <taxon>Martelella</taxon>
    </lineage>
</organism>
<evidence type="ECO:0000256" key="8">
    <source>
        <dbReference type="SAM" id="Phobius"/>
    </source>
</evidence>
<dbReference type="RefSeq" id="WP_141147487.1">
    <property type="nucleotide sequence ID" value="NZ_VHLG01000001.1"/>
</dbReference>
<keyword evidence="3" id="KW-1003">Cell membrane</keyword>
<dbReference type="Gene3D" id="3.30.70.270">
    <property type="match status" value="1"/>
</dbReference>
<evidence type="ECO:0000256" key="3">
    <source>
        <dbReference type="ARBA" id="ARBA00022475"/>
    </source>
</evidence>
<dbReference type="InterPro" id="IPR029787">
    <property type="entry name" value="Nucleotide_cyclase"/>
</dbReference>
<dbReference type="NCBIfam" id="TIGR00254">
    <property type="entry name" value="GGDEF"/>
    <property type="match status" value="1"/>
</dbReference>
<keyword evidence="11" id="KW-1185">Reference proteome</keyword>
<dbReference type="OrthoDB" id="9812260at2"/>
<dbReference type="InterPro" id="IPR050469">
    <property type="entry name" value="Diguanylate_Cyclase"/>
</dbReference>
<dbReference type="GO" id="GO:0005886">
    <property type="term" value="C:plasma membrane"/>
    <property type="evidence" value="ECO:0007669"/>
    <property type="project" value="UniProtKB-SubCell"/>
</dbReference>
<keyword evidence="4 8" id="KW-0812">Transmembrane</keyword>
<dbReference type="InterPro" id="IPR043128">
    <property type="entry name" value="Rev_trsase/Diguanyl_cyclase"/>
</dbReference>
<feature type="domain" description="GGDEF" evidence="9">
    <location>
        <begin position="235"/>
        <end position="368"/>
    </location>
</feature>
<dbReference type="PANTHER" id="PTHR45138:SF9">
    <property type="entry name" value="DIGUANYLATE CYCLASE DGCM-RELATED"/>
    <property type="match status" value="1"/>
</dbReference>
<evidence type="ECO:0000256" key="5">
    <source>
        <dbReference type="ARBA" id="ARBA00022989"/>
    </source>
</evidence>
<feature type="transmembrane region" description="Helical" evidence="8">
    <location>
        <begin position="40"/>
        <end position="65"/>
    </location>
</feature>
<comment type="caution">
    <text evidence="10">The sequence shown here is derived from an EMBL/GenBank/DDBJ whole genome shotgun (WGS) entry which is preliminary data.</text>
</comment>
<dbReference type="PROSITE" id="PS50887">
    <property type="entry name" value="GGDEF"/>
    <property type="match status" value="1"/>
</dbReference>
<evidence type="ECO:0000256" key="2">
    <source>
        <dbReference type="ARBA" id="ARBA00012528"/>
    </source>
</evidence>
<dbReference type="CDD" id="cd01949">
    <property type="entry name" value="GGDEF"/>
    <property type="match status" value="1"/>
</dbReference>
<name>A0A506UJR7_9HYPH</name>
<dbReference type="SUPFAM" id="SSF55073">
    <property type="entry name" value="Nucleotide cyclase"/>
    <property type="match status" value="1"/>
</dbReference>
<evidence type="ECO:0000313" key="10">
    <source>
        <dbReference type="EMBL" id="TPW33548.1"/>
    </source>
</evidence>
<feature type="transmembrane region" description="Helical" evidence="8">
    <location>
        <begin position="110"/>
        <end position="130"/>
    </location>
</feature>
<dbReference type="SMART" id="SM00267">
    <property type="entry name" value="GGDEF"/>
    <property type="match status" value="1"/>
</dbReference>
<gene>
    <name evidence="10" type="ORF">FJU08_03065</name>
</gene>
<feature type="transmembrane region" description="Helical" evidence="8">
    <location>
        <begin position="12"/>
        <end position="34"/>
    </location>
</feature>
<evidence type="ECO:0000313" key="11">
    <source>
        <dbReference type="Proteomes" id="UP000318801"/>
    </source>
</evidence>
<dbReference type="GO" id="GO:0000155">
    <property type="term" value="F:phosphorelay sensor kinase activity"/>
    <property type="evidence" value="ECO:0007669"/>
    <property type="project" value="InterPro"/>
</dbReference>
<evidence type="ECO:0000256" key="1">
    <source>
        <dbReference type="ARBA" id="ARBA00004651"/>
    </source>
</evidence>
<dbReference type="FunFam" id="3.30.70.270:FF:000001">
    <property type="entry name" value="Diguanylate cyclase domain protein"/>
    <property type="match status" value="1"/>
</dbReference>
<dbReference type="Pfam" id="PF00990">
    <property type="entry name" value="GGDEF"/>
    <property type="match status" value="1"/>
</dbReference>
<evidence type="ECO:0000256" key="4">
    <source>
        <dbReference type="ARBA" id="ARBA00022692"/>
    </source>
</evidence>
<dbReference type="InterPro" id="IPR011620">
    <property type="entry name" value="Sig_transdc_His_kinase_LytS_TM"/>
</dbReference>
<reference evidence="10 11" key="1">
    <citation type="submission" date="2019-06" db="EMBL/GenBank/DDBJ databases">
        <authorList>
            <person name="Li M."/>
        </authorList>
    </citation>
    <scope>NUCLEOTIDE SEQUENCE [LARGE SCALE GENOMIC DNA]</scope>
    <source>
        <strain evidence="10 11">BGMRC2036</strain>
    </source>
</reference>
<keyword evidence="6 8" id="KW-0472">Membrane</keyword>
<dbReference type="Pfam" id="PF07694">
    <property type="entry name" value="5TM-5TMR_LYT"/>
    <property type="match status" value="1"/>
</dbReference>
<evidence type="ECO:0000256" key="7">
    <source>
        <dbReference type="ARBA" id="ARBA00034247"/>
    </source>
</evidence>
<evidence type="ECO:0000259" key="9">
    <source>
        <dbReference type="PROSITE" id="PS50887"/>
    </source>
</evidence>
<sequence>MEHNAAMIANLDLMILLLEKVGIAALVILIYRVIRRSALPIFWTGPAIGFVFAIGALIVMIDPVVLAPGVVVDLRGVMVALAALFGGVSAAVICAAATIIYRVYSGGAGALSGVVGIVLSALIALVYAHLSDRRRDLPGLALLGLMLSFSMVSLLFLPRAVILPFLHEAGVAMVLRNLLGTVLIGYALASEDRLEQEFADFKREASLDPLTRLHNRRYLEAISARWRAEPSLAGERFAVILFDIDHFKRLNDTHGHAAGDLVLSRVASIIETRMRRSDFVVRYGGEEIAVVMPATSSDQAQRVAENIRERICEEPFMLDSGVVSVAASAGVAGSVDGHESIYDVLKRADRALYEAKGAGRNRVILFTPGL</sequence>
<accession>A0A506UJR7</accession>
<protein>
    <recommendedName>
        <fullName evidence="2">diguanylate cyclase</fullName>
        <ecNumber evidence="2">2.7.7.65</ecNumber>
    </recommendedName>
</protein>